<dbReference type="PANTHER" id="PTHR30461:SF23">
    <property type="entry name" value="DNA RECOMBINASE-RELATED"/>
    <property type="match status" value="1"/>
</dbReference>
<name>A0ABZ0VHJ4_9MICO</name>
<dbReference type="Gene3D" id="3.40.50.1390">
    <property type="entry name" value="Resolvase, N-terminal catalytic domain"/>
    <property type="match status" value="1"/>
</dbReference>
<dbReference type="InterPro" id="IPR050639">
    <property type="entry name" value="SSR_resolvase"/>
</dbReference>
<evidence type="ECO:0000313" key="2">
    <source>
        <dbReference type="EMBL" id="WQB71975.1"/>
    </source>
</evidence>
<organism evidence="2 3">
    <name type="scientific">Microbacterium invictum</name>
    <dbReference type="NCBI Taxonomy" id="515415"/>
    <lineage>
        <taxon>Bacteria</taxon>
        <taxon>Bacillati</taxon>
        <taxon>Actinomycetota</taxon>
        <taxon>Actinomycetes</taxon>
        <taxon>Micrococcales</taxon>
        <taxon>Microbacteriaceae</taxon>
        <taxon>Microbacterium</taxon>
    </lineage>
</organism>
<dbReference type="InterPro" id="IPR036162">
    <property type="entry name" value="Resolvase-like_N_sf"/>
</dbReference>
<sequence>MTDCDIYCRVSIDKDGRSLAVERQEEECRELARSLELTVRKVWVDNDISATTGKTRKDFEAMLKAKPKAIVVWHQDRLVRKGTDLERVIALNVNIHSVSGGILDLATPQGRMMARTVAAFSQYEGEQKALRQLSKNRQLAATGMPVPGRRRFGFEPGNITARPEEARAVQNLFRDFLDGSSIRSLAKNLGWRTLRVRETLANPGYAGWVVWNGERFEAHESVARIVDRDLFEGVQAILSAPGRRTSPGATIRHLASGIAICGVCDGRLSYRNSYLCLQDLSHPTIKKAYLDDTIRKAIVEALFFAPSVQTHESHTVTTIDRRMAELELEKAELVKAVRSVGYKAVQHELDAVAKESESLALQRAEVLSQSVQESVLADLRQRIIDAQHRASIQAAVDLKKALAQRFDELPLDHQRELVRGHLIIKVHPGRGTDRIDIKHLVAVALNEEAAA</sequence>
<dbReference type="InterPro" id="IPR038109">
    <property type="entry name" value="DNA_bind_recomb_sf"/>
</dbReference>
<gene>
    <name evidence="2" type="ORF">T9R20_08530</name>
</gene>
<proteinExistence type="predicted"/>
<dbReference type="CDD" id="cd00338">
    <property type="entry name" value="Ser_Recombinase"/>
    <property type="match status" value="1"/>
</dbReference>
<evidence type="ECO:0000313" key="3">
    <source>
        <dbReference type="Proteomes" id="UP001324533"/>
    </source>
</evidence>
<dbReference type="Pfam" id="PF00239">
    <property type="entry name" value="Resolvase"/>
    <property type="match status" value="1"/>
</dbReference>
<dbReference type="InterPro" id="IPR006119">
    <property type="entry name" value="Resolv_N"/>
</dbReference>
<dbReference type="Proteomes" id="UP001324533">
    <property type="component" value="Chromosome"/>
</dbReference>
<accession>A0ABZ0VHJ4</accession>
<dbReference type="RefSeq" id="WP_322412086.1">
    <property type="nucleotide sequence ID" value="NZ_CP139779.1"/>
</dbReference>
<evidence type="ECO:0000259" key="1">
    <source>
        <dbReference type="PROSITE" id="PS51737"/>
    </source>
</evidence>
<dbReference type="Gene3D" id="3.90.1750.20">
    <property type="entry name" value="Putative Large Serine Recombinase, Chain B, Domain 2"/>
    <property type="match status" value="1"/>
</dbReference>
<reference evidence="2 3" key="1">
    <citation type="submission" date="2023-06" db="EMBL/GenBank/DDBJ databases">
        <title>Rock-solubilizing bacteria, Microbacterium invictum, promotes re-establishment of vegetation in rocky wasteland by accelerating rock bio-weathering and reshaping soil bacterial community.</title>
        <authorList>
            <person name="Liu C."/>
        </authorList>
    </citation>
    <scope>NUCLEOTIDE SEQUENCE [LARGE SCALE GENOMIC DNA]</scope>
    <source>
        <strain evidence="2 3">X-18</strain>
    </source>
</reference>
<keyword evidence="3" id="KW-1185">Reference proteome</keyword>
<protein>
    <submittedName>
        <fullName evidence="2">Recombinase family protein</fullName>
    </submittedName>
</protein>
<dbReference type="SMART" id="SM00857">
    <property type="entry name" value="Resolvase"/>
    <property type="match status" value="1"/>
</dbReference>
<dbReference type="PANTHER" id="PTHR30461">
    <property type="entry name" value="DNA-INVERTASE FROM LAMBDOID PROPHAGE"/>
    <property type="match status" value="1"/>
</dbReference>
<dbReference type="InterPro" id="IPR011109">
    <property type="entry name" value="DNA_bind_recombinase_dom"/>
</dbReference>
<dbReference type="EMBL" id="CP139779">
    <property type="protein sequence ID" value="WQB71975.1"/>
    <property type="molecule type" value="Genomic_DNA"/>
</dbReference>
<dbReference type="Pfam" id="PF07508">
    <property type="entry name" value="Recombinase"/>
    <property type="match status" value="1"/>
</dbReference>
<feature type="domain" description="Recombinase" evidence="1">
    <location>
        <begin position="151"/>
        <end position="244"/>
    </location>
</feature>
<dbReference type="PROSITE" id="PS51737">
    <property type="entry name" value="RECOMBINASE_DNA_BIND"/>
    <property type="match status" value="1"/>
</dbReference>
<dbReference type="SUPFAM" id="SSF53041">
    <property type="entry name" value="Resolvase-like"/>
    <property type="match status" value="1"/>
</dbReference>